<proteinExistence type="inferred from homology"/>
<dbReference type="Gene3D" id="2.40.10.10">
    <property type="entry name" value="Trypsin-like serine proteases"/>
    <property type="match status" value="2"/>
</dbReference>
<dbReference type="InterPro" id="IPR008256">
    <property type="entry name" value="Peptidase_S1B"/>
</dbReference>
<accession>A0A0M6XMA9</accession>
<keyword evidence="4 6" id="KW-0378">Hydrolase</keyword>
<evidence type="ECO:0000256" key="4">
    <source>
        <dbReference type="ARBA" id="ARBA00022801"/>
    </source>
</evidence>
<dbReference type="PROSITE" id="PS00134">
    <property type="entry name" value="TRYPSIN_HIS"/>
    <property type="match status" value="1"/>
</dbReference>
<organism evidence="8 9">
    <name type="scientific">Jannaschia rubra</name>
    <dbReference type="NCBI Taxonomy" id="282197"/>
    <lineage>
        <taxon>Bacteria</taxon>
        <taxon>Pseudomonadati</taxon>
        <taxon>Pseudomonadota</taxon>
        <taxon>Alphaproteobacteria</taxon>
        <taxon>Rhodobacterales</taxon>
        <taxon>Roseobacteraceae</taxon>
        <taxon>Jannaschia</taxon>
    </lineage>
</organism>
<gene>
    <name evidence="8" type="ORF">JAN5088_01049</name>
</gene>
<dbReference type="PRINTS" id="PR00839">
    <property type="entry name" value="V8PROTEASE"/>
</dbReference>
<dbReference type="InterPro" id="IPR009003">
    <property type="entry name" value="Peptidase_S1_PA"/>
</dbReference>
<dbReference type="InterPro" id="IPR050966">
    <property type="entry name" value="Glutamyl_endopeptidase"/>
</dbReference>
<dbReference type="PROSITE" id="PS50240">
    <property type="entry name" value="TRYPSIN_DOM"/>
    <property type="match status" value="1"/>
</dbReference>
<dbReference type="PANTHER" id="PTHR15462">
    <property type="entry name" value="SERINE PROTEASE"/>
    <property type="match status" value="1"/>
</dbReference>
<sequence length="267" mass="28325">MIRPVKTLIAALAAMAILPGMVVAEGALERLSTSDQGRGWEAVGRLNFDDSGFCTAALITMDVVLTAAHCLFDPADGSPIDPASIEFQAGLRLGRAEAYRGIKRVVVHPEYVFDAAGGARLDGVGVDLALLELNRPVRQGNIRPFPTQLRVEAGQRVQVVSYGRDRAEAPSRESACNVLARDAEMMVLSCEVDFGSSGAPVFAVHEGEARIVSVISAMGQWEGQDVSLAAVMEGQLETLIAEFAMTPVFAPVGKCITVRDALATAAR</sequence>
<comment type="similarity">
    <text evidence="1 6">Belongs to the peptidase S1B family.</text>
</comment>
<dbReference type="GO" id="GO:0006508">
    <property type="term" value="P:proteolysis"/>
    <property type="evidence" value="ECO:0007669"/>
    <property type="project" value="UniProtKB-KW"/>
</dbReference>
<evidence type="ECO:0000256" key="3">
    <source>
        <dbReference type="ARBA" id="ARBA00022729"/>
    </source>
</evidence>
<keyword evidence="3" id="KW-0732">Signal</keyword>
<dbReference type="Proteomes" id="UP000048908">
    <property type="component" value="Unassembled WGS sequence"/>
</dbReference>
<evidence type="ECO:0000256" key="5">
    <source>
        <dbReference type="ARBA" id="ARBA00022825"/>
    </source>
</evidence>
<dbReference type="SUPFAM" id="SSF50494">
    <property type="entry name" value="Trypsin-like serine proteases"/>
    <property type="match status" value="1"/>
</dbReference>
<dbReference type="EC" id="3.4.21.-" evidence="6"/>
<dbReference type="OrthoDB" id="267336at2"/>
<feature type="domain" description="Peptidase S1" evidence="7">
    <location>
        <begin position="23"/>
        <end position="267"/>
    </location>
</feature>
<dbReference type="PANTHER" id="PTHR15462:SF8">
    <property type="entry name" value="SERINE PROTEASE"/>
    <property type="match status" value="1"/>
</dbReference>
<keyword evidence="9" id="KW-1185">Reference proteome</keyword>
<evidence type="ECO:0000313" key="9">
    <source>
        <dbReference type="Proteomes" id="UP000048908"/>
    </source>
</evidence>
<dbReference type="STRING" id="282197.SAMN04488517_105154"/>
<evidence type="ECO:0000259" key="7">
    <source>
        <dbReference type="PROSITE" id="PS50240"/>
    </source>
</evidence>
<dbReference type="Pfam" id="PF00089">
    <property type="entry name" value="Trypsin"/>
    <property type="match status" value="1"/>
</dbReference>
<evidence type="ECO:0000256" key="1">
    <source>
        <dbReference type="ARBA" id="ARBA00008764"/>
    </source>
</evidence>
<reference evidence="8 9" key="1">
    <citation type="submission" date="2015-07" db="EMBL/GenBank/DDBJ databases">
        <authorList>
            <person name="Noorani M."/>
        </authorList>
    </citation>
    <scope>NUCLEOTIDE SEQUENCE [LARGE SCALE GENOMIC DNA]</scope>
    <source>
        <strain evidence="8 9">CECT 5088</strain>
    </source>
</reference>
<dbReference type="GO" id="GO:0004252">
    <property type="term" value="F:serine-type endopeptidase activity"/>
    <property type="evidence" value="ECO:0007669"/>
    <property type="project" value="InterPro"/>
</dbReference>
<dbReference type="InterPro" id="IPR018114">
    <property type="entry name" value="TRYPSIN_HIS"/>
</dbReference>
<dbReference type="AlphaFoldDB" id="A0A0M6XMA9"/>
<name>A0A0M6XMA9_9RHOB</name>
<dbReference type="RefSeq" id="WP_055681747.1">
    <property type="nucleotide sequence ID" value="NZ_CXPG01000013.1"/>
</dbReference>
<evidence type="ECO:0000256" key="6">
    <source>
        <dbReference type="RuleBase" id="RU004296"/>
    </source>
</evidence>
<dbReference type="SMART" id="SM00020">
    <property type="entry name" value="Tryp_SPc"/>
    <property type="match status" value="1"/>
</dbReference>
<evidence type="ECO:0000313" key="8">
    <source>
        <dbReference type="EMBL" id="CTQ32286.1"/>
    </source>
</evidence>
<evidence type="ECO:0000256" key="2">
    <source>
        <dbReference type="ARBA" id="ARBA00022670"/>
    </source>
</evidence>
<dbReference type="InterPro" id="IPR001254">
    <property type="entry name" value="Trypsin_dom"/>
</dbReference>
<dbReference type="InterPro" id="IPR043504">
    <property type="entry name" value="Peptidase_S1_PA_chymotrypsin"/>
</dbReference>
<keyword evidence="5 6" id="KW-0720">Serine protease</keyword>
<protein>
    <recommendedName>
        <fullName evidence="6">Serine protease</fullName>
        <ecNumber evidence="6">3.4.21.-</ecNumber>
    </recommendedName>
</protein>
<keyword evidence="2 6" id="KW-0645">Protease</keyword>
<dbReference type="EMBL" id="CXPG01000013">
    <property type="protein sequence ID" value="CTQ32286.1"/>
    <property type="molecule type" value="Genomic_DNA"/>
</dbReference>